<gene>
    <name evidence="3" type="ORF">A2Z86_05405</name>
</gene>
<reference evidence="3 4" key="1">
    <citation type="journal article" date="2016" name="Nat. Commun.">
        <title>Thousands of microbial genomes shed light on interconnected biogeochemical processes in an aquifer system.</title>
        <authorList>
            <person name="Anantharaman K."/>
            <person name="Brown C.T."/>
            <person name="Hug L.A."/>
            <person name="Sharon I."/>
            <person name="Castelle C.J."/>
            <person name="Probst A.J."/>
            <person name="Thomas B.C."/>
            <person name="Singh A."/>
            <person name="Wilkins M.J."/>
            <person name="Karaoz U."/>
            <person name="Brodie E.L."/>
            <person name="Williams K.H."/>
            <person name="Hubbard S.S."/>
            <person name="Banfield J.F."/>
        </authorList>
    </citation>
    <scope>NUCLEOTIDE SEQUENCE [LARGE SCALE GENOMIC DNA]</scope>
</reference>
<dbReference type="InterPro" id="IPR001296">
    <property type="entry name" value="Glyco_trans_1"/>
</dbReference>
<dbReference type="AlphaFoldDB" id="A0A1F5YFW4"/>
<evidence type="ECO:0000313" key="4">
    <source>
        <dbReference type="Proteomes" id="UP000176992"/>
    </source>
</evidence>
<comment type="caution">
    <text evidence="3">The sequence shown here is derived from an EMBL/GenBank/DDBJ whole genome shotgun (WGS) entry which is preliminary data.</text>
</comment>
<dbReference type="PANTHER" id="PTHR45947">
    <property type="entry name" value="SULFOQUINOVOSYL TRANSFERASE SQD2"/>
    <property type="match status" value="1"/>
</dbReference>
<evidence type="ECO:0000259" key="1">
    <source>
        <dbReference type="Pfam" id="PF00534"/>
    </source>
</evidence>
<dbReference type="Pfam" id="PF13439">
    <property type="entry name" value="Glyco_transf_4"/>
    <property type="match status" value="1"/>
</dbReference>
<dbReference type="Gene3D" id="3.40.50.2000">
    <property type="entry name" value="Glycogen Phosphorylase B"/>
    <property type="match status" value="2"/>
</dbReference>
<evidence type="ECO:0000259" key="2">
    <source>
        <dbReference type="Pfam" id="PF13439"/>
    </source>
</evidence>
<feature type="domain" description="Glycosyltransferase subfamily 4-like N-terminal" evidence="2">
    <location>
        <begin position="20"/>
        <end position="191"/>
    </location>
</feature>
<dbReference type="InterPro" id="IPR028098">
    <property type="entry name" value="Glyco_trans_4-like_N"/>
</dbReference>
<feature type="domain" description="Glycosyl transferase family 1" evidence="1">
    <location>
        <begin position="198"/>
        <end position="349"/>
    </location>
</feature>
<dbReference type="Proteomes" id="UP000176992">
    <property type="component" value="Unassembled WGS sequence"/>
</dbReference>
<dbReference type="EMBL" id="MFIV01000045">
    <property type="protein sequence ID" value="OGF99078.1"/>
    <property type="molecule type" value="Genomic_DNA"/>
</dbReference>
<name>A0A1F5YFW4_9BACT</name>
<protein>
    <recommendedName>
        <fullName evidence="5">Glycosyl transferase family 1 domain-containing protein</fullName>
    </recommendedName>
</protein>
<dbReference type="CDD" id="cd03801">
    <property type="entry name" value="GT4_PimA-like"/>
    <property type="match status" value="1"/>
</dbReference>
<sequence>MRLLLFFTFEMSLEKWSRAGLVRHGLKFYNELARNGIQVDLVTYAGREDYVYQPLLVPGVAVHPVFIAGPANLWLRFFLSWLLPFRLRSLIRKSDLVKTHQMWGSWQGLAAKLLYGKKWILRGGFEHHRALLSEKACLRDRLFSFILSWLGYRLADAVVWSNESDLRWSVDYFGLKEADPRFQVLPNYVDTGEFRPRPAVPENRNILAVARLDREKNLDSLLRALTGSDYHLELVGDGPLRTGLEQLAGELSVKVGFSGRLPHEELVRRMHEARVFVLCSWYEGLPSALLEAMACGMAVVGSRVRGIREVITDQENGLLVEPEPDSIRQGLDRLMHDNALCEHLGRNAARLITEKYSLEGVLRQEMSLYNRLVGFKQSPETTAVEE</sequence>
<dbReference type="InterPro" id="IPR050194">
    <property type="entry name" value="Glycosyltransferase_grp1"/>
</dbReference>
<accession>A0A1F5YFW4</accession>
<evidence type="ECO:0008006" key="5">
    <source>
        <dbReference type="Google" id="ProtNLM"/>
    </source>
</evidence>
<dbReference type="GO" id="GO:0016757">
    <property type="term" value="F:glycosyltransferase activity"/>
    <property type="evidence" value="ECO:0007669"/>
    <property type="project" value="InterPro"/>
</dbReference>
<proteinExistence type="predicted"/>
<organism evidence="3 4">
    <name type="scientific">Candidatus Glassbacteria bacterium GWA2_58_10</name>
    <dbReference type="NCBI Taxonomy" id="1817865"/>
    <lineage>
        <taxon>Bacteria</taxon>
        <taxon>Candidatus Glassiibacteriota</taxon>
    </lineage>
</organism>
<dbReference type="Pfam" id="PF00534">
    <property type="entry name" value="Glycos_transf_1"/>
    <property type="match status" value="1"/>
</dbReference>
<dbReference type="PANTHER" id="PTHR45947:SF3">
    <property type="entry name" value="SULFOQUINOVOSYL TRANSFERASE SQD2"/>
    <property type="match status" value="1"/>
</dbReference>
<evidence type="ECO:0000313" key="3">
    <source>
        <dbReference type="EMBL" id="OGF99078.1"/>
    </source>
</evidence>
<dbReference type="SUPFAM" id="SSF53756">
    <property type="entry name" value="UDP-Glycosyltransferase/glycogen phosphorylase"/>
    <property type="match status" value="1"/>
</dbReference>